<name>A0A318XJU1_9FIRM</name>
<evidence type="ECO:0000313" key="3">
    <source>
        <dbReference type="Proteomes" id="UP000248132"/>
    </source>
</evidence>
<comment type="caution">
    <text evidence="2">The sequence shown here is derived from an EMBL/GenBank/DDBJ whole genome shotgun (WGS) entry which is preliminary data.</text>
</comment>
<gene>
    <name evidence="2" type="ORF">LY28_02944</name>
</gene>
<dbReference type="AlphaFoldDB" id="A0A318XJU1"/>
<evidence type="ECO:0000313" key="2">
    <source>
        <dbReference type="EMBL" id="PYG86603.1"/>
    </source>
</evidence>
<organism evidence="2 3">
    <name type="scientific">Ruminiclostridium sufflavum DSM 19573</name>
    <dbReference type="NCBI Taxonomy" id="1121337"/>
    <lineage>
        <taxon>Bacteria</taxon>
        <taxon>Bacillati</taxon>
        <taxon>Bacillota</taxon>
        <taxon>Clostridia</taxon>
        <taxon>Eubacteriales</taxon>
        <taxon>Oscillospiraceae</taxon>
        <taxon>Ruminiclostridium</taxon>
    </lineage>
</organism>
<proteinExistence type="predicted"/>
<dbReference type="InterPro" id="IPR021778">
    <property type="entry name" value="Se/S_carrier-like"/>
</dbReference>
<feature type="domain" description="Putative Se/S carrier protein-like" evidence="1">
    <location>
        <begin position="2"/>
        <end position="54"/>
    </location>
</feature>
<protein>
    <submittedName>
        <fullName evidence="2">Uncharacterized protein DUF3343</fullName>
    </submittedName>
</protein>
<accession>A0A318XJU1</accession>
<keyword evidence="3" id="KW-1185">Reference proteome</keyword>
<dbReference type="Pfam" id="PF11823">
    <property type="entry name" value="Se_S_carrier"/>
    <property type="match status" value="1"/>
</dbReference>
<dbReference type="OrthoDB" id="3192849at2"/>
<dbReference type="RefSeq" id="WP_110462930.1">
    <property type="nucleotide sequence ID" value="NZ_QKMR01000019.1"/>
</dbReference>
<dbReference type="EMBL" id="QKMR01000019">
    <property type="protein sequence ID" value="PYG86603.1"/>
    <property type="molecule type" value="Genomic_DNA"/>
</dbReference>
<evidence type="ECO:0000259" key="1">
    <source>
        <dbReference type="Pfam" id="PF11823"/>
    </source>
</evidence>
<dbReference type="Proteomes" id="UP000248132">
    <property type="component" value="Unassembled WGS sequence"/>
</dbReference>
<reference evidence="2 3" key="1">
    <citation type="submission" date="2018-06" db="EMBL/GenBank/DDBJ databases">
        <title>Genomic Encyclopedia of Type Strains, Phase I: the one thousand microbial genomes (KMG-I) project.</title>
        <authorList>
            <person name="Kyrpides N."/>
        </authorList>
    </citation>
    <scope>NUCLEOTIDE SEQUENCE [LARGE SCALE GENOMIC DNA]</scope>
    <source>
        <strain evidence="2 3">DSM 19573</strain>
    </source>
</reference>
<sequence length="62" mass="7012">MYIVFFSTSDVFEAEERLNNSNVGCKVVPTPVTDKAYCGVCIKINDNKYKPILEGMEYSIVQ</sequence>